<evidence type="ECO:0000256" key="10">
    <source>
        <dbReference type="SAM" id="MobiDB-lite"/>
    </source>
</evidence>
<evidence type="ECO:0000256" key="1">
    <source>
        <dbReference type="ARBA" id="ARBA00004162"/>
    </source>
</evidence>
<keyword evidence="12" id="KW-0614">Plasmid</keyword>
<dbReference type="SMART" id="SM01323">
    <property type="entry name" value="YajC"/>
    <property type="match status" value="1"/>
</dbReference>
<keyword evidence="5 11" id="KW-0812">Transmembrane</keyword>
<keyword evidence="6" id="KW-0653">Protein transport</keyword>
<evidence type="ECO:0000256" key="3">
    <source>
        <dbReference type="ARBA" id="ARBA00022448"/>
    </source>
</evidence>
<dbReference type="PANTHER" id="PTHR33909:SF1">
    <property type="entry name" value="SEC TRANSLOCON ACCESSORY COMPLEX SUBUNIT YAJC"/>
    <property type="match status" value="1"/>
</dbReference>
<sequence length="123" mass="13610">MESIIMIVLMFALLYFMLIRPEKKRKQQAQQMRDGLKKGDTITTIGGIIGKVVSIDKDTFVIETSEDRVRVQFAKWALSTVGVQTGEQPEAKKKEESAATEGADSSTPAEVPAETTSETDEEK</sequence>
<dbReference type="AlphaFoldDB" id="A0A830QY86"/>
<evidence type="ECO:0000256" key="7">
    <source>
        <dbReference type="ARBA" id="ARBA00022989"/>
    </source>
</evidence>
<feature type="transmembrane region" description="Helical" evidence="11">
    <location>
        <begin position="6"/>
        <end position="23"/>
    </location>
</feature>
<comment type="similarity">
    <text evidence="2">Belongs to the YajC family.</text>
</comment>
<evidence type="ECO:0000256" key="4">
    <source>
        <dbReference type="ARBA" id="ARBA00022475"/>
    </source>
</evidence>
<keyword evidence="8" id="KW-0811">Translocation</keyword>
<dbReference type="InterPro" id="IPR003849">
    <property type="entry name" value="Preprotein_translocase_YajC"/>
</dbReference>
<keyword evidence="4" id="KW-1003">Cell membrane</keyword>
<keyword evidence="3" id="KW-0813">Transport</keyword>
<feature type="region of interest" description="Disordered" evidence="10">
    <location>
        <begin position="83"/>
        <end position="123"/>
    </location>
</feature>
<dbReference type="GO" id="GO:0005886">
    <property type="term" value="C:plasma membrane"/>
    <property type="evidence" value="ECO:0007669"/>
    <property type="project" value="UniProtKB-SubCell"/>
</dbReference>
<evidence type="ECO:0000256" key="11">
    <source>
        <dbReference type="SAM" id="Phobius"/>
    </source>
</evidence>
<evidence type="ECO:0000313" key="13">
    <source>
        <dbReference type="Proteomes" id="UP000679848"/>
    </source>
</evidence>
<dbReference type="PANTHER" id="PTHR33909">
    <property type="entry name" value="SEC TRANSLOCON ACCESSORY COMPLEX SUBUNIT YAJC"/>
    <property type="match status" value="1"/>
</dbReference>
<proteinExistence type="inferred from homology"/>
<accession>A0A830QY86</accession>
<dbReference type="KEGG" id="pfaa:MM59RIKEN_31700"/>
<dbReference type="PRINTS" id="PR01853">
    <property type="entry name" value="YAJCTRNLCASE"/>
</dbReference>
<organism evidence="12 13">
    <name type="scientific">Pusillibacter faecalis</name>
    <dbReference type="NCBI Taxonomy" id="2714358"/>
    <lineage>
        <taxon>Bacteria</taxon>
        <taxon>Bacillati</taxon>
        <taxon>Bacillota</taxon>
        <taxon>Clostridia</taxon>
        <taxon>Eubacteriales</taxon>
        <taxon>Oscillospiraceae</taxon>
        <taxon>Pusillibacter</taxon>
    </lineage>
</organism>
<dbReference type="GO" id="GO:0015031">
    <property type="term" value="P:protein transport"/>
    <property type="evidence" value="ECO:0007669"/>
    <property type="project" value="UniProtKB-KW"/>
</dbReference>
<keyword evidence="9 11" id="KW-0472">Membrane</keyword>
<evidence type="ECO:0000256" key="8">
    <source>
        <dbReference type="ARBA" id="ARBA00023010"/>
    </source>
</evidence>
<keyword evidence="7 11" id="KW-1133">Transmembrane helix</keyword>
<protein>
    <submittedName>
        <fullName evidence="12">Preprotein translocase subunit YajC</fullName>
    </submittedName>
</protein>
<geneLocation type="plasmid" evidence="12 13">
    <name>pMM59_01</name>
</geneLocation>
<reference evidence="12" key="1">
    <citation type="submission" date="2020-09" db="EMBL/GenBank/DDBJ databases">
        <title>New species isolated from human feces.</title>
        <authorList>
            <person name="Kitahara M."/>
            <person name="Shigeno Y."/>
            <person name="Shime M."/>
            <person name="Matsumoto Y."/>
            <person name="Nakamura S."/>
            <person name="Motooka D."/>
            <person name="Fukuoka S."/>
            <person name="Nishikawa H."/>
            <person name="Benno Y."/>
        </authorList>
    </citation>
    <scope>NUCLEOTIDE SEQUENCE</scope>
    <source>
        <strain evidence="12">MM59</strain>
        <plasmid evidence="12">pMM59_01</plasmid>
    </source>
</reference>
<evidence type="ECO:0000256" key="9">
    <source>
        <dbReference type="ARBA" id="ARBA00023136"/>
    </source>
</evidence>
<gene>
    <name evidence="12" type="primary">yajC</name>
    <name evidence="12" type="ORF">MM59RIKEN_31700</name>
</gene>
<evidence type="ECO:0000256" key="5">
    <source>
        <dbReference type="ARBA" id="ARBA00022692"/>
    </source>
</evidence>
<keyword evidence="13" id="KW-1185">Reference proteome</keyword>
<evidence type="ECO:0000256" key="2">
    <source>
        <dbReference type="ARBA" id="ARBA00006742"/>
    </source>
</evidence>
<dbReference type="EMBL" id="AP023421">
    <property type="protein sequence ID" value="BCK85851.1"/>
    <property type="molecule type" value="Genomic_DNA"/>
</dbReference>
<dbReference type="RefSeq" id="WP_213543813.1">
    <property type="nucleotide sequence ID" value="NZ_AP023421.1"/>
</dbReference>
<evidence type="ECO:0000256" key="6">
    <source>
        <dbReference type="ARBA" id="ARBA00022927"/>
    </source>
</evidence>
<dbReference type="NCBIfam" id="TIGR00739">
    <property type="entry name" value="yajC"/>
    <property type="match status" value="1"/>
</dbReference>
<evidence type="ECO:0000313" key="12">
    <source>
        <dbReference type="EMBL" id="BCK85851.1"/>
    </source>
</evidence>
<dbReference type="Pfam" id="PF02699">
    <property type="entry name" value="YajC"/>
    <property type="match status" value="1"/>
</dbReference>
<name>A0A830QY86_9FIRM</name>
<dbReference type="Proteomes" id="UP000679848">
    <property type="component" value="Plasmid pMM59_01"/>
</dbReference>
<comment type="subcellular location">
    <subcellularLocation>
        <location evidence="1">Cell membrane</location>
        <topology evidence="1">Single-pass membrane protein</topology>
    </subcellularLocation>
</comment>